<dbReference type="EMBL" id="OY731407">
    <property type="protein sequence ID" value="CAJ1977891.1"/>
    <property type="molecule type" value="Genomic_DNA"/>
</dbReference>
<keyword evidence="2" id="KW-1185">Reference proteome</keyword>
<organism evidence="1 2">
    <name type="scientific">Sphenostylis stenocarpa</name>
    <dbReference type="NCBI Taxonomy" id="92480"/>
    <lineage>
        <taxon>Eukaryota</taxon>
        <taxon>Viridiplantae</taxon>
        <taxon>Streptophyta</taxon>
        <taxon>Embryophyta</taxon>
        <taxon>Tracheophyta</taxon>
        <taxon>Spermatophyta</taxon>
        <taxon>Magnoliopsida</taxon>
        <taxon>eudicotyledons</taxon>
        <taxon>Gunneridae</taxon>
        <taxon>Pentapetalae</taxon>
        <taxon>rosids</taxon>
        <taxon>fabids</taxon>
        <taxon>Fabales</taxon>
        <taxon>Fabaceae</taxon>
        <taxon>Papilionoideae</taxon>
        <taxon>50 kb inversion clade</taxon>
        <taxon>NPAAA clade</taxon>
        <taxon>indigoferoid/millettioid clade</taxon>
        <taxon>Phaseoleae</taxon>
        <taxon>Sphenostylis</taxon>
    </lineage>
</organism>
<sequence length="73" mass="8414">MCLDKDVTNQSVVYLAKSAPYEPFMLVLPLLYQILSLFTTHAFEVSLYSINESWYFELKTRTIISLQSSLSSQ</sequence>
<proteinExistence type="predicted"/>
<dbReference type="AlphaFoldDB" id="A0AA86W3I9"/>
<protein>
    <submittedName>
        <fullName evidence="1">Uncharacterized protein</fullName>
    </submittedName>
</protein>
<evidence type="ECO:0000313" key="1">
    <source>
        <dbReference type="EMBL" id="CAJ1977891.1"/>
    </source>
</evidence>
<reference evidence="1" key="1">
    <citation type="submission" date="2023-10" db="EMBL/GenBank/DDBJ databases">
        <authorList>
            <person name="Domelevo Entfellner J.-B."/>
        </authorList>
    </citation>
    <scope>NUCLEOTIDE SEQUENCE</scope>
</reference>
<evidence type="ECO:0000313" key="2">
    <source>
        <dbReference type="Proteomes" id="UP001189624"/>
    </source>
</evidence>
<dbReference type="Proteomes" id="UP001189624">
    <property type="component" value="Chromosome 10"/>
</dbReference>
<accession>A0AA86W3I9</accession>
<gene>
    <name evidence="1" type="ORF">AYBTSS11_LOCUS30062</name>
</gene>
<name>A0AA86W3I9_9FABA</name>
<dbReference type="Gramene" id="rna-AYBTSS11_LOCUS30062">
    <property type="protein sequence ID" value="CAJ1977891.1"/>
    <property type="gene ID" value="gene-AYBTSS11_LOCUS30062"/>
</dbReference>